<keyword evidence="2" id="KW-1185">Reference proteome</keyword>
<dbReference type="Proteomes" id="UP000005713">
    <property type="component" value="Unassembled WGS sequence"/>
</dbReference>
<evidence type="ECO:0008006" key="3">
    <source>
        <dbReference type="Google" id="ProtNLM"/>
    </source>
</evidence>
<dbReference type="EMBL" id="AAYA01000013">
    <property type="protein sequence ID" value="EBA06671.1"/>
    <property type="molecule type" value="Genomic_DNA"/>
</dbReference>
<sequence length="67" mass="7177">MPSPKEDKPDNRLTANKWLDGCVHFAAPAAFGGDRQGELTQGFLADMILTDRDLAATDPEGGTRAAF</sequence>
<comment type="caution">
    <text evidence="1">The sequence shown here is derived from an EMBL/GenBank/DDBJ whole genome shotgun (WGS) entry which is preliminary data.</text>
</comment>
<dbReference type="AlphaFoldDB" id="A3K7P9"/>
<name>A3K7P9_SAGS3</name>
<evidence type="ECO:0000313" key="2">
    <source>
        <dbReference type="Proteomes" id="UP000005713"/>
    </source>
</evidence>
<evidence type="ECO:0000313" key="1">
    <source>
        <dbReference type="EMBL" id="EBA06671.1"/>
    </source>
</evidence>
<gene>
    <name evidence="1" type="ORF">SSE37_02250</name>
</gene>
<reference evidence="1 2" key="1">
    <citation type="submission" date="2006-06" db="EMBL/GenBank/DDBJ databases">
        <authorList>
            <person name="Moran M.A."/>
            <person name="Ferriera S."/>
            <person name="Johnson J."/>
            <person name="Kravitz S."/>
            <person name="Beeson K."/>
            <person name="Sutton G."/>
            <person name="Rogers Y.-H."/>
            <person name="Friedman R."/>
            <person name="Frazier M."/>
            <person name="Venter J.C."/>
        </authorList>
    </citation>
    <scope>NUCLEOTIDE SEQUENCE [LARGE SCALE GENOMIC DNA]</scope>
    <source>
        <strain evidence="1 2">E-37</strain>
    </source>
</reference>
<protein>
    <recommendedName>
        <fullName evidence="3">Amidohydrolase 3 domain-containing protein</fullName>
    </recommendedName>
</protein>
<proteinExistence type="predicted"/>
<organism evidence="1 2">
    <name type="scientific">Sagittula stellata (strain ATCC 700073 / DSM 11524 / E-37)</name>
    <dbReference type="NCBI Taxonomy" id="388399"/>
    <lineage>
        <taxon>Bacteria</taxon>
        <taxon>Pseudomonadati</taxon>
        <taxon>Pseudomonadota</taxon>
        <taxon>Alphaproteobacteria</taxon>
        <taxon>Rhodobacterales</taxon>
        <taxon>Roseobacteraceae</taxon>
        <taxon>Sagittula</taxon>
    </lineage>
</organism>
<accession>A3K7P9</accession>